<dbReference type="InParanoid" id="B5YMP4"/>
<dbReference type="EMBL" id="CP001160">
    <property type="protein sequence ID" value="ACI64498.1"/>
    <property type="molecule type" value="Genomic_DNA"/>
</dbReference>
<dbReference type="GO" id="GO:0004683">
    <property type="term" value="F:calcium/calmodulin-dependent protein kinase activity"/>
    <property type="evidence" value="ECO:0000318"/>
    <property type="project" value="GO_Central"/>
</dbReference>
<dbReference type="STRING" id="35128.B5YMP4"/>
<dbReference type="RefSeq" id="XP_002295781.1">
    <property type="nucleotide sequence ID" value="XM_002295745.1"/>
</dbReference>
<dbReference type="Pfam" id="PF00069">
    <property type="entry name" value="Pkinase"/>
    <property type="match status" value="1"/>
</dbReference>
<dbReference type="eggNOG" id="KOG0583">
    <property type="taxonomic scope" value="Eukaryota"/>
</dbReference>
<reference evidence="7 8" key="1">
    <citation type="journal article" date="2004" name="Science">
        <title>The genome of the diatom Thalassiosira pseudonana: ecology, evolution, and metabolism.</title>
        <authorList>
            <person name="Armbrust E.V."/>
            <person name="Berges J.A."/>
            <person name="Bowler C."/>
            <person name="Green B.R."/>
            <person name="Martinez D."/>
            <person name="Putnam N.H."/>
            <person name="Zhou S."/>
            <person name="Allen A.E."/>
            <person name="Apt K.E."/>
            <person name="Bechner M."/>
            <person name="Brzezinski M.A."/>
            <person name="Chaal B.K."/>
            <person name="Chiovitti A."/>
            <person name="Davis A.K."/>
            <person name="Demarest M.S."/>
            <person name="Detter J.C."/>
            <person name="Glavina T."/>
            <person name="Goodstein D."/>
            <person name="Hadi M.Z."/>
            <person name="Hellsten U."/>
            <person name="Hildebrand M."/>
            <person name="Jenkins B.D."/>
            <person name="Jurka J."/>
            <person name="Kapitonov V.V."/>
            <person name="Kroger N."/>
            <person name="Lau W.W."/>
            <person name="Lane T.W."/>
            <person name="Larimer F.W."/>
            <person name="Lippmeier J.C."/>
            <person name="Lucas S."/>
            <person name="Medina M."/>
            <person name="Montsant A."/>
            <person name="Obornik M."/>
            <person name="Parker M.S."/>
            <person name="Palenik B."/>
            <person name="Pazour G.J."/>
            <person name="Richardson P.M."/>
            <person name="Rynearson T.A."/>
            <person name="Saito M.A."/>
            <person name="Schwartz D.C."/>
            <person name="Thamatrakoln K."/>
            <person name="Valentin K."/>
            <person name="Vardi A."/>
            <person name="Wilkerson F.P."/>
            <person name="Rokhsar D.S."/>
        </authorList>
    </citation>
    <scope>NUCLEOTIDE SEQUENCE [LARGE SCALE GENOMIC DNA]</scope>
    <source>
        <strain evidence="7 8">CCMP1335</strain>
    </source>
</reference>
<keyword evidence="4 7" id="KW-0418">Kinase</keyword>
<dbReference type="FunFam" id="1.10.510.10:FF:001786">
    <property type="entry name" value="Ser/thr kinase"/>
    <property type="match status" value="1"/>
</dbReference>
<keyword evidence="5" id="KW-0067">ATP-binding</keyword>
<protein>
    <submittedName>
        <fullName evidence="7">Ser/thr kinase</fullName>
    </submittedName>
</protein>
<dbReference type="SUPFAM" id="SSF56112">
    <property type="entry name" value="Protein kinase-like (PK-like)"/>
    <property type="match status" value="1"/>
</dbReference>
<evidence type="ECO:0000256" key="2">
    <source>
        <dbReference type="ARBA" id="ARBA00022679"/>
    </source>
</evidence>
<dbReference type="AlphaFoldDB" id="B5YMP4"/>
<proteinExistence type="predicted"/>
<dbReference type="GO" id="GO:0005516">
    <property type="term" value="F:calmodulin binding"/>
    <property type="evidence" value="ECO:0000318"/>
    <property type="project" value="GO_Central"/>
</dbReference>
<dbReference type="PANTHER" id="PTHR24345:SF91">
    <property type="entry name" value="SERINE_THREONINE-PROTEIN KINASE PLK4"/>
    <property type="match status" value="1"/>
</dbReference>
<evidence type="ECO:0000259" key="6">
    <source>
        <dbReference type="PROSITE" id="PS50011"/>
    </source>
</evidence>
<feature type="domain" description="Protein kinase" evidence="6">
    <location>
        <begin position="1"/>
        <end position="214"/>
    </location>
</feature>
<reference evidence="7 8" key="2">
    <citation type="journal article" date="2008" name="Nature">
        <title>The Phaeodactylum genome reveals the evolutionary history of diatom genomes.</title>
        <authorList>
            <person name="Bowler C."/>
            <person name="Allen A.E."/>
            <person name="Badger J.H."/>
            <person name="Grimwood J."/>
            <person name="Jabbari K."/>
            <person name="Kuo A."/>
            <person name="Maheswari U."/>
            <person name="Martens C."/>
            <person name="Maumus F."/>
            <person name="Otillar R.P."/>
            <person name="Rayko E."/>
            <person name="Salamov A."/>
            <person name="Vandepoele K."/>
            <person name="Beszteri B."/>
            <person name="Gruber A."/>
            <person name="Heijde M."/>
            <person name="Katinka M."/>
            <person name="Mock T."/>
            <person name="Valentin K."/>
            <person name="Verret F."/>
            <person name="Berges J.A."/>
            <person name="Brownlee C."/>
            <person name="Cadoret J.P."/>
            <person name="Chiovitti A."/>
            <person name="Choi C.J."/>
            <person name="Coesel S."/>
            <person name="De Martino A."/>
            <person name="Detter J.C."/>
            <person name="Durkin C."/>
            <person name="Falciatore A."/>
            <person name="Fournet J."/>
            <person name="Haruta M."/>
            <person name="Huysman M.J."/>
            <person name="Jenkins B.D."/>
            <person name="Jiroutova K."/>
            <person name="Jorgensen R.E."/>
            <person name="Joubert Y."/>
            <person name="Kaplan A."/>
            <person name="Kroger N."/>
            <person name="Kroth P.G."/>
            <person name="La Roche J."/>
            <person name="Lindquist E."/>
            <person name="Lommer M."/>
            <person name="Martin-Jezequel V."/>
            <person name="Lopez P.J."/>
            <person name="Lucas S."/>
            <person name="Mangogna M."/>
            <person name="McGinnis K."/>
            <person name="Medlin L.K."/>
            <person name="Montsant A."/>
            <person name="Oudot-Le Secq M.P."/>
            <person name="Napoli C."/>
            <person name="Obornik M."/>
            <person name="Parker M.S."/>
            <person name="Petit J.L."/>
            <person name="Porcel B.M."/>
            <person name="Poulsen N."/>
            <person name="Robison M."/>
            <person name="Rychlewski L."/>
            <person name="Rynearson T.A."/>
            <person name="Schmutz J."/>
            <person name="Shapiro H."/>
            <person name="Siaut M."/>
            <person name="Stanley M."/>
            <person name="Sussman M.R."/>
            <person name="Taylor A.R."/>
            <person name="Vardi A."/>
            <person name="von Dassow P."/>
            <person name="Vyverman W."/>
            <person name="Willis A."/>
            <person name="Wyrwicz L.S."/>
            <person name="Rokhsar D.S."/>
            <person name="Weissenbach J."/>
            <person name="Armbrust E.V."/>
            <person name="Green B.R."/>
            <person name="Van de Peer Y."/>
            <person name="Grigoriev I.V."/>
        </authorList>
    </citation>
    <scope>NUCLEOTIDE SEQUENCE [LARGE SCALE GENOMIC DNA]</scope>
    <source>
        <strain evidence="7 8">CCMP1335</strain>
    </source>
</reference>
<dbReference type="PANTHER" id="PTHR24345">
    <property type="entry name" value="SERINE/THREONINE-PROTEIN KINASE PLK"/>
    <property type="match status" value="1"/>
</dbReference>
<dbReference type="HOGENOM" id="CLU_000288_63_0_1"/>
<dbReference type="Proteomes" id="UP000001449">
    <property type="component" value="Chromosome 7"/>
</dbReference>
<dbReference type="InterPro" id="IPR011009">
    <property type="entry name" value="Kinase-like_dom_sf"/>
</dbReference>
<dbReference type="GO" id="GO:0005524">
    <property type="term" value="F:ATP binding"/>
    <property type="evidence" value="ECO:0007669"/>
    <property type="project" value="UniProtKB-KW"/>
</dbReference>
<feature type="non-terminal residue" evidence="7">
    <location>
        <position position="226"/>
    </location>
</feature>
<dbReference type="GeneID" id="7449011"/>
<sequence>KEIAALQLIGNGHPNVLGSTEVLQDNEYLYSVMPFCRGGDLFGVVLSGAGGMTEPVARYWFRQLLFGLHYLQSKGICHRDLSLENILVDVNHCLIIDMGMCLRVPLITPMGTCGKKNYMSPEIFANRDNFDGFAVDLWSAGVIAYIMLTGFPPYDMPALEDERFAIICNGDLMQQLQAWDIYLSEEAGHLLQWMLSPNPKDRPTLSQVMLHEWFRLTNCASVPNDE</sequence>
<name>B5YMP4_THAPS</name>
<evidence type="ECO:0000256" key="4">
    <source>
        <dbReference type="ARBA" id="ARBA00022777"/>
    </source>
</evidence>
<evidence type="ECO:0000313" key="7">
    <source>
        <dbReference type="EMBL" id="ACI64498.1"/>
    </source>
</evidence>
<dbReference type="GO" id="GO:0005634">
    <property type="term" value="C:nucleus"/>
    <property type="evidence" value="ECO:0000318"/>
    <property type="project" value="GO_Central"/>
</dbReference>
<dbReference type="PaxDb" id="35128-Thaps263127"/>
<dbReference type="OMA" id="NARDGWW"/>
<dbReference type="GO" id="GO:0009931">
    <property type="term" value="F:calcium-dependent protein serine/threonine kinase activity"/>
    <property type="evidence" value="ECO:0000318"/>
    <property type="project" value="GO_Central"/>
</dbReference>
<keyword evidence="8" id="KW-1185">Reference proteome</keyword>
<dbReference type="PROSITE" id="PS50011">
    <property type="entry name" value="PROTEIN_KINASE_DOM"/>
    <property type="match status" value="1"/>
</dbReference>
<keyword evidence="1" id="KW-0723">Serine/threonine-protein kinase</keyword>
<dbReference type="GO" id="GO:0035556">
    <property type="term" value="P:intracellular signal transduction"/>
    <property type="evidence" value="ECO:0000318"/>
    <property type="project" value="GO_Central"/>
</dbReference>
<keyword evidence="3" id="KW-0547">Nucleotide-binding</keyword>
<dbReference type="InterPro" id="IPR000719">
    <property type="entry name" value="Prot_kinase_dom"/>
</dbReference>
<dbReference type="InterPro" id="IPR008266">
    <property type="entry name" value="Tyr_kinase_AS"/>
</dbReference>
<feature type="non-terminal residue" evidence="7">
    <location>
        <position position="1"/>
    </location>
</feature>
<evidence type="ECO:0000256" key="1">
    <source>
        <dbReference type="ARBA" id="ARBA00022527"/>
    </source>
</evidence>
<dbReference type="Gene3D" id="1.10.510.10">
    <property type="entry name" value="Transferase(Phosphotransferase) domain 1"/>
    <property type="match status" value="1"/>
</dbReference>
<evidence type="ECO:0000313" key="8">
    <source>
        <dbReference type="Proteomes" id="UP000001449"/>
    </source>
</evidence>
<accession>B5YMP4</accession>
<evidence type="ECO:0000256" key="5">
    <source>
        <dbReference type="ARBA" id="ARBA00022840"/>
    </source>
</evidence>
<dbReference type="PROSITE" id="PS00109">
    <property type="entry name" value="PROTEIN_KINASE_TYR"/>
    <property type="match status" value="1"/>
</dbReference>
<dbReference type="KEGG" id="tps:THAPS_263127"/>
<gene>
    <name evidence="7" type="ORF">THAPS_263127</name>
</gene>
<keyword evidence="2" id="KW-0808">Transferase</keyword>
<dbReference type="GO" id="GO:0005737">
    <property type="term" value="C:cytoplasm"/>
    <property type="evidence" value="ECO:0000318"/>
    <property type="project" value="GO_Central"/>
</dbReference>
<organism evidence="7 8">
    <name type="scientific">Thalassiosira pseudonana</name>
    <name type="common">Marine diatom</name>
    <name type="synonym">Cyclotella nana</name>
    <dbReference type="NCBI Taxonomy" id="35128"/>
    <lineage>
        <taxon>Eukaryota</taxon>
        <taxon>Sar</taxon>
        <taxon>Stramenopiles</taxon>
        <taxon>Ochrophyta</taxon>
        <taxon>Bacillariophyta</taxon>
        <taxon>Coscinodiscophyceae</taxon>
        <taxon>Thalassiosirophycidae</taxon>
        <taxon>Thalassiosirales</taxon>
        <taxon>Thalassiosiraceae</taxon>
        <taxon>Thalassiosira</taxon>
    </lineage>
</organism>
<evidence type="ECO:0000256" key="3">
    <source>
        <dbReference type="ARBA" id="ARBA00022741"/>
    </source>
</evidence>